<dbReference type="GO" id="GO:0009055">
    <property type="term" value="F:electron transfer activity"/>
    <property type="evidence" value="ECO:0007669"/>
    <property type="project" value="UniProtKB-UniRule"/>
</dbReference>
<dbReference type="GO" id="GO:0016655">
    <property type="term" value="F:oxidoreductase activity, acting on NAD(P)H, quinone or similar compound as acceptor"/>
    <property type="evidence" value="ECO:0007669"/>
    <property type="project" value="InterPro"/>
</dbReference>
<comment type="caution">
    <text evidence="6">Lacks conserved residue(s) required for the propagation of feature annotation.</text>
</comment>
<keyword evidence="4 6" id="KW-0520">NAD</keyword>
<comment type="catalytic activity">
    <reaction evidence="5">
        <text>N,N-dimethyl-1,4-phenylenediamine + anthranilate + 2 NAD(+) = 2-(4-dimethylaminophenyl)diazenylbenzoate + 2 NADH + 2 H(+)</text>
        <dbReference type="Rhea" id="RHEA:55872"/>
        <dbReference type="ChEBI" id="CHEBI:15378"/>
        <dbReference type="ChEBI" id="CHEBI:15783"/>
        <dbReference type="ChEBI" id="CHEBI:16567"/>
        <dbReference type="ChEBI" id="CHEBI:57540"/>
        <dbReference type="ChEBI" id="CHEBI:57945"/>
        <dbReference type="ChEBI" id="CHEBI:71579"/>
        <dbReference type="EC" id="1.7.1.17"/>
    </reaction>
    <physiologicalReaction direction="right-to-left" evidence="5">
        <dbReference type="Rhea" id="RHEA:55874"/>
    </physiologicalReaction>
</comment>
<dbReference type="PANTHER" id="PTHR43741:SF4">
    <property type="entry name" value="FMN-DEPENDENT NADH:QUINONE OXIDOREDUCTASE"/>
    <property type="match status" value="1"/>
</dbReference>
<evidence type="ECO:0000256" key="4">
    <source>
        <dbReference type="ARBA" id="ARBA00023027"/>
    </source>
</evidence>
<keyword evidence="3 6" id="KW-0560">Oxidoreductase</keyword>
<dbReference type="GO" id="GO:0016652">
    <property type="term" value="F:oxidoreductase activity, acting on NAD(P)H as acceptor"/>
    <property type="evidence" value="ECO:0007669"/>
    <property type="project" value="UniProtKB-UniRule"/>
</dbReference>
<evidence type="ECO:0000313" key="8">
    <source>
        <dbReference type="EMBL" id="QOY91507.1"/>
    </source>
</evidence>
<keyword evidence="1 6" id="KW-0285">Flavoprotein</keyword>
<dbReference type="PANTHER" id="PTHR43741">
    <property type="entry name" value="FMN-DEPENDENT NADH-AZOREDUCTASE 1"/>
    <property type="match status" value="1"/>
</dbReference>
<dbReference type="EC" id="1.6.5.-" evidence="6"/>
<protein>
    <recommendedName>
        <fullName evidence="6">FMN dependent NADH:quinone oxidoreductase</fullName>
        <ecNumber evidence="6">1.6.5.-</ecNumber>
    </recommendedName>
    <alternativeName>
        <fullName evidence="6">Azo-dye reductase</fullName>
    </alternativeName>
    <alternativeName>
        <fullName evidence="6">FMN-dependent NADH-azo compound oxidoreductase</fullName>
    </alternativeName>
    <alternativeName>
        <fullName evidence="6">FMN-dependent NADH-azoreductase</fullName>
        <ecNumber evidence="6">1.7.1.17</ecNumber>
    </alternativeName>
</protein>
<evidence type="ECO:0000256" key="2">
    <source>
        <dbReference type="ARBA" id="ARBA00022643"/>
    </source>
</evidence>
<comment type="catalytic activity">
    <reaction evidence="6">
        <text>2 a quinone + NADH + H(+) = 2 a 1,4-benzosemiquinone + NAD(+)</text>
        <dbReference type="Rhea" id="RHEA:65952"/>
        <dbReference type="ChEBI" id="CHEBI:15378"/>
        <dbReference type="ChEBI" id="CHEBI:57540"/>
        <dbReference type="ChEBI" id="CHEBI:57945"/>
        <dbReference type="ChEBI" id="CHEBI:132124"/>
        <dbReference type="ChEBI" id="CHEBI:134225"/>
    </reaction>
</comment>
<dbReference type="EMBL" id="CP063849">
    <property type="protein sequence ID" value="QOY91507.1"/>
    <property type="molecule type" value="Genomic_DNA"/>
</dbReference>
<sequence length="223" mass="24020">MVEYSDGMENVKPMLLHIDSSPMGEGSVSRALTREFVERWRSAHPGGTVVSRDLTAQPIPVIDAVWIVANLTAKESRSAEQEKALALSTELTQELMAADECVIGLPMHNWGPSSSFKLWVDQIVRFGETIVVTPEGPRGTLGALRLTVIVAAGRPYGPGSADASNNHLVPWLRTFFANLGVTELRVVLADGTVRLRYGQIGWAELLGPHLEVVRGLAGAGGRG</sequence>
<evidence type="ECO:0000256" key="1">
    <source>
        <dbReference type="ARBA" id="ARBA00022630"/>
    </source>
</evidence>
<evidence type="ECO:0000259" key="7">
    <source>
        <dbReference type="Pfam" id="PF02525"/>
    </source>
</evidence>
<dbReference type="InterPro" id="IPR003680">
    <property type="entry name" value="Flavodoxin_fold"/>
</dbReference>
<dbReference type="EC" id="1.7.1.17" evidence="6"/>
<evidence type="ECO:0000256" key="5">
    <source>
        <dbReference type="ARBA" id="ARBA00048542"/>
    </source>
</evidence>
<dbReference type="Proteomes" id="UP000593892">
    <property type="component" value="Chromosome"/>
</dbReference>
<comment type="function">
    <text evidence="6">Quinone reductase that provides resistance to thiol-specific stress caused by electrophilic quinones.</text>
</comment>
<comment type="cofactor">
    <cofactor evidence="6">
        <name>FMN</name>
        <dbReference type="ChEBI" id="CHEBI:58210"/>
    </cofactor>
    <text evidence="6">Binds 1 FMN per subunit.</text>
</comment>
<accession>A0A7S7SMP4</accession>
<dbReference type="Pfam" id="PF02525">
    <property type="entry name" value="Flavodoxin_2"/>
    <property type="match status" value="1"/>
</dbReference>
<dbReference type="AlphaFoldDB" id="A0A7S7SMP4"/>
<dbReference type="KEGG" id="pfer:IRI77_16630"/>
<feature type="binding site" evidence="6">
    <location>
        <begin position="27"/>
        <end position="29"/>
    </location>
    <ligand>
        <name>FMN</name>
        <dbReference type="ChEBI" id="CHEBI:58210"/>
    </ligand>
</feature>
<keyword evidence="9" id="KW-1185">Reference proteome</keyword>
<gene>
    <name evidence="6" type="primary">azoR</name>
    <name evidence="8" type="ORF">IRI77_16630</name>
</gene>
<dbReference type="InterPro" id="IPR023048">
    <property type="entry name" value="NADH:quinone_OxRdtase_FMN_depd"/>
</dbReference>
<dbReference type="Gene3D" id="3.40.50.360">
    <property type="match status" value="1"/>
</dbReference>
<dbReference type="GO" id="GO:0010181">
    <property type="term" value="F:FMN binding"/>
    <property type="evidence" value="ECO:0007669"/>
    <property type="project" value="UniProtKB-UniRule"/>
</dbReference>
<dbReference type="HAMAP" id="MF_01216">
    <property type="entry name" value="Azoreductase_type1"/>
    <property type="match status" value="1"/>
</dbReference>
<dbReference type="InterPro" id="IPR050104">
    <property type="entry name" value="FMN-dep_NADH:Q_OxRdtase_AzoR1"/>
</dbReference>
<dbReference type="RefSeq" id="WP_194453161.1">
    <property type="nucleotide sequence ID" value="NZ_CP063849.1"/>
</dbReference>
<dbReference type="InterPro" id="IPR029039">
    <property type="entry name" value="Flavoprotein-like_sf"/>
</dbReference>
<keyword evidence="2 6" id="KW-0288">FMN</keyword>
<comment type="similarity">
    <text evidence="6">Belongs to the azoreductase type 1 family.</text>
</comment>
<reference evidence="8 9" key="1">
    <citation type="submission" date="2020-10" db="EMBL/GenBank/DDBJ databases">
        <title>Complete genome sequence of Paludibaculum fermentans P105T, a facultatively anaerobic acidobacterium capable of dissimilatory Fe(III) reduction.</title>
        <authorList>
            <person name="Dedysh S.N."/>
            <person name="Beletsky A.V."/>
            <person name="Kulichevskaya I.S."/>
            <person name="Mardanov A.V."/>
            <person name="Ravin N.V."/>
        </authorList>
    </citation>
    <scope>NUCLEOTIDE SEQUENCE [LARGE SCALE GENOMIC DNA]</scope>
    <source>
        <strain evidence="8 9">P105</strain>
    </source>
</reference>
<evidence type="ECO:0000256" key="3">
    <source>
        <dbReference type="ARBA" id="ARBA00023002"/>
    </source>
</evidence>
<evidence type="ECO:0000256" key="6">
    <source>
        <dbReference type="HAMAP-Rule" id="MF_01216"/>
    </source>
</evidence>
<proteinExistence type="inferred from homology"/>
<name>A0A7S7SMP4_PALFE</name>
<feature type="domain" description="Flavodoxin-like fold" evidence="7">
    <location>
        <begin position="15"/>
        <end position="193"/>
    </location>
</feature>
<organism evidence="8 9">
    <name type="scientific">Paludibaculum fermentans</name>
    <dbReference type="NCBI Taxonomy" id="1473598"/>
    <lineage>
        <taxon>Bacteria</taxon>
        <taxon>Pseudomonadati</taxon>
        <taxon>Acidobacteriota</taxon>
        <taxon>Terriglobia</taxon>
        <taxon>Bryobacterales</taxon>
        <taxon>Bryobacteraceae</taxon>
        <taxon>Paludibaculum</taxon>
    </lineage>
</organism>
<evidence type="ECO:0000313" key="9">
    <source>
        <dbReference type="Proteomes" id="UP000593892"/>
    </source>
</evidence>
<feature type="binding site" evidence="6">
    <location>
        <position position="21"/>
    </location>
    <ligand>
        <name>FMN</name>
        <dbReference type="ChEBI" id="CHEBI:58210"/>
    </ligand>
</feature>
<comment type="subunit">
    <text evidence="6">Homodimer.</text>
</comment>
<comment type="function">
    <text evidence="6">Also exhibits azoreductase activity. Catalyzes the reductive cleavage of the azo bond in aromatic azo compounds to the corresponding amines.</text>
</comment>
<dbReference type="SUPFAM" id="SSF52218">
    <property type="entry name" value="Flavoproteins"/>
    <property type="match status" value="1"/>
</dbReference>